<evidence type="ECO:0000313" key="4">
    <source>
        <dbReference type="Proteomes" id="UP000326759"/>
    </source>
</evidence>
<reference evidence="3 4" key="1">
    <citation type="journal article" date="2019" name="PLoS Biol.">
        <title>Sex chromosomes control vertical transmission of feminizing Wolbachia symbionts in an isopod.</title>
        <authorList>
            <person name="Becking T."/>
            <person name="Chebbi M.A."/>
            <person name="Giraud I."/>
            <person name="Moumen B."/>
            <person name="Laverre T."/>
            <person name="Caubet Y."/>
            <person name="Peccoud J."/>
            <person name="Gilbert C."/>
            <person name="Cordaux R."/>
        </authorList>
    </citation>
    <scope>NUCLEOTIDE SEQUENCE [LARGE SCALE GENOMIC DNA]</scope>
    <source>
        <strain evidence="3">ANa2</strain>
        <tissue evidence="3">Whole body excluding digestive tract and cuticle</tissue>
    </source>
</reference>
<keyword evidence="4" id="KW-1185">Reference proteome</keyword>
<name>A0A5N5T1U6_9CRUS</name>
<dbReference type="Proteomes" id="UP000326759">
    <property type="component" value="Unassembled WGS sequence"/>
</dbReference>
<keyword evidence="1" id="KW-0175">Coiled coil</keyword>
<feature type="coiled-coil region" evidence="1">
    <location>
        <begin position="77"/>
        <end position="143"/>
    </location>
</feature>
<feature type="non-terminal residue" evidence="3">
    <location>
        <position position="159"/>
    </location>
</feature>
<evidence type="ECO:0000313" key="3">
    <source>
        <dbReference type="EMBL" id="KAB7500461.1"/>
    </source>
</evidence>
<proteinExistence type="predicted"/>
<protein>
    <submittedName>
        <fullName evidence="3">Uncharacterized protein</fullName>
    </submittedName>
</protein>
<accession>A0A5N5T1U6</accession>
<dbReference type="OrthoDB" id="10559970at2759"/>
<dbReference type="AlphaFoldDB" id="A0A5N5T1U6"/>
<evidence type="ECO:0000256" key="2">
    <source>
        <dbReference type="SAM" id="MobiDB-lite"/>
    </source>
</evidence>
<dbReference type="EMBL" id="SEYY01013865">
    <property type="protein sequence ID" value="KAB7500461.1"/>
    <property type="molecule type" value="Genomic_DNA"/>
</dbReference>
<gene>
    <name evidence="3" type="ORF">Anas_13618</name>
</gene>
<sequence>MQSQKRLQKENKLNESEGLESSAFNKDCHKFKLPKKNVRLQAAKSLTMENGEESSKEKFCVGGNIYSNYEKAIAAEYRKSEKENAKAAEKKEYLKEEAESALWEEKDKHICNKIQRKEMKIEKKEAQLQKKKLLNELEEVESKELSPPAPKKITIYEIE</sequence>
<feature type="region of interest" description="Disordered" evidence="2">
    <location>
        <begin position="1"/>
        <end position="20"/>
    </location>
</feature>
<organism evidence="3 4">
    <name type="scientific">Armadillidium nasatum</name>
    <dbReference type="NCBI Taxonomy" id="96803"/>
    <lineage>
        <taxon>Eukaryota</taxon>
        <taxon>Metazoa</taxon>
        <taxon>Ecdysozoa</taxon>
        <taxon>Arthropoda</taxon>
        <taxon>Crustacea</taxon>
        <taxon>Multicrustacea</taxon>
        <taxon>Malacostraca</taxon>
        <taxon>Eumalacostraca</taxon>
        <taxon>Peracarida</taxon>
        <taxon>Isopoda</taxon>
        <taxon>Oniscidea</taxon>
        <taxon>Crinocheta</taxon>
        <taxon>Armadillidiidae</taxon>
        <taxon>Armadillidium</taxon>
    </lineage>
</organism>
<comment type="caution">
    <text evidence="3">The sequence shown here is derived from an EMBL/GenBank/DDBJ whole genome shotgun (WGS) entry which is preliminary data.</text>
</comment>
<evidence type="ECO:0000256" key="1">
    <source>
        <dbReference type="SAM" id="Coils"/>
    </source>
</evidence>